<reference evidence="1" key="2">
    <citation type="submission" date="2025-09" db="UniProtKB">
        <authorList>
            <consortium name="EnsemblPlants"/>
        </authorList>
    </citation>
    <scope>IDENTIFICATION</scope>
</reference>
<accession>A0ACD5Z415</accession>
<proteinExistence type="predicted"/>
<dbReference type="EnsemblPlants" id="AVESA.00010b.r2.6CG1088870.1">
    <property type="protein sequence ID" value="AVESA.00010b.r2.6CG1088870.1.CDS.1"/>
    <property type="gene ID" value="AVESA.00010b.r2.6CG1088870"/>
</dbReference>
<organism evidence="1 2">
    <name type="scientific">Avena sativa</name>
    <name type="common">Oat</name>
    <dbReference type="NCBI Taxonomy" id="4498"/>
    <lineage>
        <taxon>Eukaryota</taxon>
        <taxon>Viridiplantae</taxon>
        <taxon>Streptophyta</taxon>
        <taxon>Embryophyta</taxon>
        <taxon>Tracheophyta</taxon>
        <taxon>Spermatophyta</taxon>
        <taxon>Magnoliopsida</taxon>
        <taxon>Liliopsida</taxon>
        <taxon>Poales</taxon>
        <taxon>Poaceae</taxon>
        <taxon>BOP clade</taxon>
        <taxon>Pooideae</taxon>
        <taxon>Poodae</taxon>
        <taxon>Poeae</taxon>
        <taxon>Poeae Chloroplast Group 1 (Aveneae type)</taxon>
        <taxon>Aveninae</taxon>
        <taxon>Avena</taxon>
    </lineage>
</organism>
<name>A0ACD5Z415_AVESA</name>
<dbReference type="Proteomes" id="UP001732700">
    <property type="component" value="Chromosome 6C"/>
</dbReference>
<protein>
    <submittedName>
        <fullName evidence="1">Uncharacterized protein</fullName>
    </submittedName>
</protein>
<evidence type="ECO:0000313" key="2">
    <source>
        <dbReference type="Proteomes" id="UP001732700"/>
    </source>
</evidence>
<keyword evidence="2" id="KW-1185">Reference proteome</keyword>
<reference evidence="1" key="1">
    <citation type="submission" date="2021-05" db="EMBL/GenBank/DDBJ databases">
        <authorList>
            <person name="Scholz U."/>
            <person name="Mascher M."/>
            <person name="Fiebig A."/>
        </authorList>
    </citation>
    <scope>NUCLEOTIDE SEQUENCE [LARGE SCALE GENOMIC DNA]</scope>
</reference>
<evidence type="ECO:0000313" key="1">
    <source>
        <dbReference type="EnsemblPlants" id="AVESA.00010b.r2.6CG1088870.1.CDS.1"/>
    </source>
</evidence>
<sequence>MERASEAEEYKFANQVDEAGHADDTTSTPWLKLDLDKLTSEEAKPLEAKPAANPQITFSCNYRMTKFFSSRALGGHQNAHKRVLHLFLFILLFCRIISIYVGSTDAILSSMIIF</sequence>